<dbReference type="EMBL" id="JAEKFT010000007">
    <property type="protein sequence ID" value="MBT0961255.1"/>
    <property type="molecule type" value="Genomic_DNA"/>
</dbReference>
<accession>A0A944H8C8</accession>
<evidence type="ECO:0000313" key="3">
    <source>
        <dbReference type="Proteomes" id="UP000694660"/>
    </source>
</evidence>
<feature type="transmembrane region" description="Helical" evidence="1">
    <location>
        <begin position="149"/>
        <end position="169"/>
    </location>
</feature>
<reference evidence="3" key="1">
    <citation type="journal article" date="2022" name="ISME J.">
        <title>Genetic and phylogenetic analysis of dissimilatory iodate-reducing bacteria identifies potential niches across the world's oceans.</title>
        <authorList>
            <person name="Reyes-Umana V."/>
            <person name="Henning Z."/>
            <person name="Lee K."/>
            <person name="Barnum T.P."/>
            <person name="Coates J.D."/>
        </authorList>
    </citation>
    <scope>NUCLEOTIDE SEQUENCE [LARGE SCALE GENOMIC DNA]</scope>
    <source>
        <strain evidence="3">IR12</strain>
    </source>
</reference>
<gene>
    <name evidence="2" type="ORF">I8J34_08710</name>
</gene>
<feature type="transmembrane region" description="Helical" evidence="1">
    <location>
        <begin position="219"/>
        <end position="237"/>
    </location>
</feature>
<keyword evidence="1" id="KW-0472">Membrane</keyword>
<proteinExistence type="predicted"/>
<keyword evidence="1" id="KW-0812">Transmembrane</keyword>
<feature type="transmembrane region" description="Helical" evidence="1">
    <location>
        <begin position="87"/>
        <end position="107"/>
    </location>
</feature>
<evidence type="ECO:0000313" key="2">
    <source>
        <dbReference type="EMBL" id="MBT0961255.1"/>
    </source>
</evidence>
<dbReference type="RefSeq" id="WP_214361008.1">
    <property type="nucleotide sequence ID" value="NZ_JAEKFT010000007.1"/>
</dbReference>
<feature type="transmembrane region" description="Helical" evidence="1">
    <location>
        <begin position="305"/>
        <end position="336"/>
    </location>
</feature>
<sequence length="414" mass="44056">MMQAMSFEQAPPPSVPLRFFLTAPLFLLLAGALLLVDGEVVMASRWTPAALALTHLMTAGFMLQVMLGALFQLMPVAAGANLWRPRLLALPVHVGAVLGALLLAVGFHHQLAWAYQAAVLALGAGVMVFVVAALVALWRSPATSPSMTALRIALPAFLLTVVAGGGMALARAGTADGQWLTLTSTHVALGLAGWGTILVAATGYLVVPMFQLTPAYPGWFVRRFAGAVALAIAFGAIVARAVAWIPLLGLIALFAGVTLDRQRRRRRAKVDATFRFWRLGMICVLLACGAALLAIFDVGGNAMPIAAGVLAILGGFVSVIVGMLYKIVPFILWLYLQPRVQGVPPMTRMLNERWLRWHEGVHGATIMVAVLATVWWPMVYPAGGLLMAGAGLLGAQLWRVVQRARAALKKAQPS</sequence>
<name>A0A944H8C8_DENI1</name>
<feature type="transmembrane region" description="Helical" evidence="1">
    <location>
        <begin position="113"/>
        <end position="137"/>
    </location>
</feature>
<feature type="transmembrane region" description="Helical" evidence="1">
    <location>
        <begin position="357"/>
        <end position="376"/>
    </location>
</feature>
<feature type="transmembrane region" description="Helical" evidence="1">
    <location>
        <begin position="48"/>
        <end position="75"/>
    </location>
</feature>
<comment type="caution">
    <text evidence="2">The sequence shown here is derived from an EMBL/GenBank/DDBJ whole genome shotgun (WGS) entry which is preliminary data.</text>
</comment>
<feature type="transmembrane region" description="Helical" evidence="1">
    <location>
        <begin position="279"/>
        <end position="299"/>
    </location>
</feature>
<keyword evidence="3" id="KW-1185">Reference proteome</keyword>
<keyword evidence="1" id="KW-1133">Transmembrane helix</keyword>
<feature type="transmembrane region" description="Helical" evidence="1">
    <location>
        <begin position="189"/>
        <end position="207"/>
    </location>
</feature>
<evidence type="ECO:0000256" key="1">
    <source>
        <dbReference type="SAM" id="Phobius"/>
    </source>
</evidence>
<dbReference type="AlphaFoldDB" id="A0A944H8C8"/>
<feature type="transmembrane region" description="Helical" evidence="1">
    <location>
        <begin position="382"/>
        <end position="401"/>
    </location>
</feature>
<protein>
    <submittedName>
        <fullName evidence="2">Uncharacterized protein</fullName>
    </submittedName>
</protein>
<dbReference type="Proteomes" id="UP000694660">
    <property type="component" value="Unassembled WGS sequence"/>
</dbReference>
<organism evidence="2 3">
    <name type="scientific">Denitromonas iodatirespirans</name>
    <dbReference type="NCBI Taxonomy" id="2795389"/>
    <lineage>
        <taxon>Bacteria</taxon>
        <taxon>Pseudomonadati</taxon>
        <taxon>Pseudomonadota</taxon>
        <taxon>Betaproteobacteria</taxon>
        <taxon>Rhodocyclales</taxon>
        <taxon>Zoogloeaceae</taxon>
        <taxon>Denitromonas</taxon>
    </lineage>
</organism>